<comment type="caution">
    <text evidence="2">The sequence shown here is derived from an EMBL/GenBank/DDBJ whole genome shotgun (WGS) entry which is preliminary data.</text>
</comment>
<proteinExistence type="predicted"/>
<dbReference type="EMBL" id="JAHLQT010002534">
    <property type="protein sequence ID" value="KAG7177217.1"/>
    <property type="molecule type" value="Genomic_DNA"/>
</dbReference>
<evidence type="ECO:0000313" key="3">
    <source>
        <dbReference type="Proteomes" id="UP000747542"/>
    </source>
</evidence>
<keyword evidence="2" id="KW-0808">Transferase</keyword>
<dbReference type="AlphaFoldDB" id="A0A8J5NCI2"/>
<name>A0A8J5NCI2_HOMAM</name>
<evidence type="ECO:0000313" key="2">
    <source>
        <dbReference type="EMBL" id="KAG7177217.1"/>
    </source>
</evidence>
<feature type="compositionally biased region" description="Polar residues" evidence="1">
    <location>
        <begin position="331"/>
        <end position="363"/>
    </location>
</feature>
<accession>A0A8J5NCI2</accession>
<feature type="region of interest" description="Disordered" evidence="1">
    <location>
        <begin position="79"/>
        <end position="99"/>
    </location>
</feature>
<feature type="non-terminal residue" evidence="2">
    <location>
        <position position="1"/>
    </location>
</feature>
<keyword evidence="3" id="KW-1185">Reference proteome</keyword>
<gene>
    <name evidence="2" type="ORF">Hamer_G000480</name>
</gene>
<feature type="region of interest" description="Disordered" evidence="1">
    <location>
        <begin position="331"/>
        <end position="380"/>
    </location>
</feature>
<organism evidence="2 3">
    <name type="scientific">Homarus americanus</name>
    <name type="common">American lobster</name>
    <dbReference type="NCBI Taxonomy" id="6706"/>
    <lineage>
        <taxon>Eukaryota</taxon>
        <taxon>Metazoa</taxon>
        <taxon>Ecdysozoa</taxon>
        <taxon>Arthropoda</taxon>
        <taxon>Crustacea</taxon>
        <taxon>Multicrustacea</taxon>
        <taxon>Malacostraca</taxon>
        <taxon>Eumalacostraca</taxon>
        <taxon>Eucarida</taxon>
        <taxon>Decapoda</taxon>
        <taxon>Pleocyemata</taxon>
        <taxon>Astacidea</taxon>
        <taxon>Nephropoidea</taxon>
        <taxon>Nephropidae</taxon>
        <taxon>Homarus</taxon>
    </lineage>
</organism>
<keyword evidence="2" id="KW-0695">RNA-directed DNA polymerase</keyword>
<sequence>MVGVYIDGVKLVGGCWMGNEVVPVDRDVENCPIILSLAVSHAVPPTPVILSLTTLHPSMDVPLDHQLSIATLQPCQIEKSGSGSRQIPKNKSHRTSTGSGTLHDASTCEILPGVFKEVDFAKYLVFCNVECKPLMDLDIFDVHRSIKEFVGKNQIYPLTRMWSSPSPEESARLRTLPKVPSAQSPILCIPPLTSVKAVMYGHVSRTFCKLREAHLASFSDYDRFRIKNEILKICTRDKVSFAEARNAKFKYISTPSPNSVPPILSPQTSLVVAEAHMNEAGISDIPHLSFTSHPGTTRISAKCYRGSSESLEVDDPLSKVSMVESSDCCQQSKTSLLTSEPNSESQTLQQMSAQAGISSSEMTTDPLPEESGDETPLKNELRGAPVAPEQILPYMHLSSGDNTNTTTAIDLSLSSVFSRLDFEWRVIDDLRESYHYHILLSSLEVLPKPQVPCWWLDKAEWDLFKEIVKIDRSIGEFPSVDEAVEYLASLLQWVGHFSFPQTFGHFSELMMAAQLLPLKELLSFLPHNLQVCLLWQLDPQSLS</sequence>
<evidence type="ECO:0000256" key="1">
    <source>
        <dbReference type="SAM" id="MobiDB-lite"/>
    </source>
</evidence>
<reference evidence="2" key="1">
    <citation type="journal article" date="2021" name="Sci. Adv.">
        <title>The American lobster genome reveals insights on longevity, neural, and immune adaptations.</title>
        <authorList>
            <person name="Polinski J.M."/>
            <person name="Zimin A.V."/>
            <person name="Clark K.F."/>
            <person name="Kohn A.B."/>
            <person name="Sadowski N."/>
            <person name="Timp W."/>
            <person name="Ptitsyn A."/>
            <person name="Khanna P."/>
            <person name="Romanova D.Y."/>
            <person name="Williams P."/>
            <person name="Greenwood S.J."/>
            <person name="Moroz L.L."/>
            <person name="Walt D.R."/>
            <person name="Bodnar A.G."/>
        </authorList>
    </citation>
    <scope>NUCLEOTIDE SEQUENCE</scope>
    <source>
        <strain evidence="2">GMGI-L3</strain>
    </source>
</reference>
<dbReference type="Proteomes" id="UP000747542">
    <property type="component" value="Unassembled WGS sequence"/>
</dbReference>
<dbReference type="GO" id="GO:0003964">
    <property type="term" value="F:RNA-directed DNA polymerase activity"/>
    <property type="evidence" value="ECO:0007669"/>
    <property type="project" value="UniProtKB-KW"/>
</dbReference>
<protein>
    <submittedName>
        <fullName evidence="2">Putative RNA-directed DNA polymerase from mobile element jockey-like 60</fullName>
    </submittedName>
</protein>
<keyword evidence="2" id="KW-0548">Nucleotidyltransferase</keyword>